<evidence type="ECO:0000256" key="2">
    <source>
        <dbReference type="ARBA" id="ARBA00022729"/>
    </source>
</evidence>
<protein>
    <submittedName>
        <fullName evidence="4">Phosphonate transport system substrate-binding protein</fullName>
    </submittedName>
</protein>
<dbReference type="PANTHER" id="PTHR35841">
    <property type="entry name" value="PHOSPHONATES-BINDING PERIPLASMIC PROTEIN"/>
    <property type="match status" value="1"/>
</dbReference>
<feature type="signal peptide" evidence="3">
    <location>
        <begin position="1"/>
        <end position="28"/>
    </location>
</feature>
<dbReference type="RefSeq" id="WP_310274267.1">
    <property type="nucleotide sequence ID" value="NZ_JAVDXW010000001.1"/>
</dbReference>
<keyword evidence="2 3" id="KW-0732">Signal</keyword>
<dbReference type="AlphaFoldDB" id="A0AAE4CM79"/>
<proteinExistence type="inferred from homology"/>
<evidence type="ECO:0000313" key="4">
    <source>
        <dbReference type="EMBL" id="MDR7302604.1"/>
    </source>
</evidence>
<gene>
    <name evidence="4" type="ORF">JOF55_002785</name>
</gene>
<dbReference type="EMBL" id="JAVDXW010000001">
    <property type="protein sequence ID" value="MDR7302604.1"/>
    <property type="molecule type" value="Genomic_DNA"/>
</dbReference>
<evidence type="ECO:0000313" key="5">
    <source>
        <dbReference type="Proteomes" id="UP001180845"/>
    </source>
</evidence>
<dbReference type="NCBIfam" id="TIGR01098">
    <property type="entry name" value="3A0109s03R"/>
    <property type="match status" value="1"/>
</dbReference>
<dbReference type="SUPFAM" id="SSF53850">
    <property type="entry name" value="Periplasmic binding protein-like II"/>
    <property type="match status" value="1"/>
</dbReference>
<name>A0AAE4CM79_9ACTN</name>
<comment type="caution">
    <text evidence="4">The sequence shown here is derived from an EMBL/GenBank/DDBJ whole genome shotgun (WGS) entry which is preliminary data.</text>
</comment>
<dbReference type="Gene3D" id="3.40.190.10">
    <property type="entry name" value="Periplasmic binding protein-like II"/>
    <property type="match status" value="2"/>
</dbReference>
<dbReference type="PANTHER" id="PTHR35841:SF1">
    <property type="entry name" value="PHOSPHONATES-BINDING PERIPLASMIC PROTEIN"/>
    <property type="match status" value="1"/>
</dbReference>
<dbReference type="CDD" id="cd01071">
    <property type="entry name" value="PBP2_PhnD_like"/>
    <property type="match status" value="1"/>
</dbReference>
<reference evidence="4" key="1">
    <citation type="submission" date="2023-07" db="EMBL/GenBank/DDBJ databases">
        <title>Sequencing the genomes of 1000 actinobacteria strains.</title>
        <authorList>
            <person name="Klenk H.-P."/>
        </authorList>
    </citation>
    <scope>NUCLEOTIDE SEQUENCE</scope>
    <source>
        <strain evidence="4">DSM 45977</strain>
    </source>
</reference>
<organism evidence="4 5">
    <name type="scientific">Haloactinomyces albus</name>
    <dbReference type="NCBI Taxonomy" id="1352928"/>
    <lineage>
        <taxon>Bacteria</taxon>
        <taxon>Bacillati</taxon>
        <taxon>Actinomycetota</taxon>
        <taxon>Actinomycetes</taxon>
        <taxon>Actinopolysporales</taxon>
        <taxon>Actinopolysporaceae</taxon>
        <taxon>Haloactinomyces</taxon>
    </lineage>
</organism>
<feature type="chain" id="PRO_5042013750" evidence="3">
    <location>
        <begin position="29"/>
        <end position="309"/>
    </location>
</feature>
<evidence type="ECO:0000256" key="1">
    <source>
        <dbReference type="ARBA" id="ARBA00007162"/>
    </source>
</evidence>
<dbReference type="Proteomes" id="UP001180845">
    <property type="component" value="Unassembled WGS sequence"/>
</dbReference>
<dbReference type="GO" id="GO:0043190">
    <property type="term" value="C:ATP-binding cassette (ABC) transporter complex"/>
    <property type="evidence" value="ECO:0007669"/>
    <property type="project" value="InterPro"/>
</dbReference>
<dbReference type="PROSITE" id="PS51257">
    <property type="entry name" value="PROKAR_LIPOPROTEIN"/>
    <property type="match status" value="1"/>
</dbReference>
<dbReference type="Pfam" id="PF12974">
    <property type="entry name" value="Phosphonate-bd"/>
    <property type="match status" value="1"/>
</dbReference>
<dbReference type="InterPro" id="IPR005770">
    <property type="entry name" value="PhnD"/>
</dbReference>
<keyword evidence="5" id="KW-1185">Reference proteome</keyword>
<evidence type="ECO:0000256" key="3">
    <source>
        <dbReference type="SAM" id="SignalP"/>
    </source>
</evidence>
<dbReference type="GO" id="GO:0055085">
    <property type="term" value="P:transmembrane transport"/>
    <property type="evidence" value="ECO:0007669"/>
    <property type="project" value="InterPro"/>
</dbReference>
<accession>A0AAE4CM79</accession>
<comment type="similarity">
    <text evidence="1">Belongs to the phosphate/phosphite/phosphonate binding protein family.</text>
</comment>
<sequence length="309" mass="32819">MLGRKRRAAATAAVATLSVLLAACGPSAANRGSASSDALVFAAIPSEDSSSLRQDYRPVLDMLEAETGKEVRFQQATDYAAIIEDQRAGKIDIAKYGPFSYVLARKKGVEATAVAAQTEKKGKKPGYQSYAITRPGTGIDSLADFAGEKVCFVDPTSTSGYLYPTAGLLEAGVDPKTDIRPIMSGGHDASALAVASGQCAAGFAFDTMVSRQLIEQGQLEPGQLEVVWRSEVIPGDPAVVSEGLAPKLRETITSALRNKANSDYLRAHGFCTGKCRVGDTGGWGFTRVDDSYYDTIRRVCATTRNKQCV</sequence>